<reference evidence="2" key="2">
    <citation type="journal article" date="2015" name="Fish Shellfish Immunol.">
        <title>Early steps in the European eel (Anguilla anguilla)-Vibrio vulnificus interaction in the gills: Role of the RtxA13 toxin.</title>
        <authorList>
            <person name="Callol A."/>
            <person name="Pajuelo D."/>
            <person name="Ebbesson L."/>
            <person name="Teles M."/>
            <person name="MacKenzie S."/>
            <person name="Amaro C."/>
        </authorList>
    </citation>
    <scope>NUCLEOTIDE SEQUENCE</scope>
</reference>
<keyword evidence="1" id="KW-0812">Transmembrane</keyword>
<reference evidence="2" key="1">
    <citation type="submission" date="2014-11" db="EMBL/GenBank/DDBJ databases">
        <authorList>
            <person name="Amaro Gonzalez C."/>
        </authorList>
    </citation>
    <scope>NUCLEOTIDE SEQUENCE</scope>
</reference>
<accession>A0A0E9PCK0</accession>
<dbReference type="AlphaFoldDB" id="A0A0E9PCK0"/>
<organism evidence="2">
    <name type="scientific">Anguilla anguilla</name>
    <name type="common">European freshwater eel</name>
    <name type="synonym">Muraena anguilla</name>
    <dbReference type="NCBI Taxonomy" id="7936"/>
    <lineage>
        <taxon>Eukaryota</taxon>
        <taxon>Metazoa</taxon>
        <taxon>Chordata</taxon>
        <taxon>Craniata</taxon>
        <taxon>Vertebrata</taxon>
        <taxon>Euteleostomi</taxon>
        <taxon>Actinopterygii</taxon>
        <taxon>Neopterygii</taxon>
        <taxon>Teleostei</taxon>
        <taxon>Anguilliformes</taxon>
        <taxon>Anguillidae</taxon>
        <taxon>Anguilla</taxon>
    </lineage>
</organism>
<protein>
    <submittedName>
        <fullName evidence="2">Uncharacterized protein</fullName>
    </submittedName>
</protein>
<keyword evidence="1" id="KW-0472">Membrane</keyword>
<evidence type="ECO:0000313" key="2">
    <source>
        <dbReference type="EMBL" id="JAH01760.1"/>
    </source>
</evidence>
<sequence>MSSSSSTFDCNMILVLVVPSSSSIFSTWYVTLESGDDISLVSRPTGFTTVSIISSMEIECNTFCSSGNISSPVSSSSKFHLVLVCDLYTMPPPS</sequence>
<feature type="transmembrane region" description="Helical" evidence="1">
    <location>
        <begin position="12"/>
        <end position="30"/>
    </location>
</feature>
<proteinExistence type="predicted"/>
<keyword evidence="1" id="KW-1133">Transmembrane helix</keyword>
<evidence type="ECO:0000256" key="1">
    <source>
        <dbReference type="SAM" id="Phobius"/>
    </source>
</evidence>
<name>A0A0E9PCK0_ANGAN</name>
<dbReference type="EMBL" id="GBXM01106817">
    <property type="protein sequence ID" value="JAH01760.1"/>
    <property type="molecule type" value="Transcribed_RNA"/>
</dbReference>